<gene>
    <name evidence="1" type="ORF">DPMN_119285</name>
</gene>
<organism evidence="1 2">
    <name type="scientific">Dreissena polymorpha</name>
    <name type="common">Zebra mussel</name>
    <name type="synonym">Mytilus polymorpha</name>
    <dbReference type="NCBI Taxonomy" id="45954"/>
    <lineage>
        <taxon>Eukaryota</taxon>
        <taxon>Metazoa</taxon>
        <taxon>Spiralia</taxon>
        <taxon>Lophotrochozoa</taxon>
        <taxon>Mollusca</taxon>
        <taxon>Bivalvia</taxon>
        <taxon>Autobranchia</taxon>
        <taxon>Heteroconchia</taxon>
        <taxon>Euheterodonta</taxon>
        <taxon>Imparidentia</taxon>
        <taxon>Neoheterodontei</taxon>
        <taxon>Myida</taxon>
        <taxon>Dreissenoidea</taxon>
        <taxon>Dreissenidae</taxon>
        <taxon>Dreissena</taxon>
    </lineage>
</organism>
<keyword evidence="2" id="KW-1185">Reference proteome</keyword>
<comment type="caution">
    <text evidence="1">The sequence shown here is derived from an EMBL/GenBank/DDBJ whole genome shotgun (WGS) entry which is preliminary data.</text>
</comment>
<accession>A0A9D4JMN8</accession>
<proteinExistence type="predicted"/>
<protein>
    <submittedName>
        <fullName evidence="1">Uncharacterized protein</fullName>
    </submittedName>
</protein>
<dbReference type="Proteomes" id="UP000828390">
    <property type="component" value="Unassembled WGS sequence"/>
</dbReference>
<evidence type="ECO:0000313" key="1">
    <source>
        <dbReference type="EMBL" id="KAH3817730.1"/>
    </source>
</evidence>
<evidence type="ECO:0000313" key="2">
    <source>
        <dbReference type="Proteomes" id="UP000828390"/>
    </source>
</evidence>
<reference evidence="1" key="1">
    <citation type="journal article" date="2019" name="bioRxiv">
        <title>The Genome of the Zebra Mussel, Dreissena polymorpha: A Resource for Invasive Species Research.</title>
        <authorList>
            <person name="McCartney M.A."/>
            <person name="Auch B."/>
            <person name="Kono T."/>
            <person name="Mallez S."/>
            <person name="Zhang Y."/>
            <person name="Obille A."/>
            <person name="Becker A."/>
            <person name="Abrahante J.E."/>
            <person name="Garbe J."/>
            <person name="Badalamenti J.P."/>
            <person name="Herman A."/>
            <person name="Mangelson H."/>
            <person name="Liachko I."/>
            <person name="Sullivan S."/>
            <person name="Sone E.D."/>
            <person name="Koren S."/>
            <person name="Silverstein K.A.T."/>
            <person name="Beckman K.B."/>
            <person name="Gohl D.M."/>
        </authorList>
    </citation>
    <scope>NUCLEOTIDE SEQUENCE</scope>
    <source>
        <strain evidence="1">Duluth1</strain>
        <tissue evidence="1">Whole animal</tissue>
    </source>
</reference>
<sequence>MEALMSHLLLSARNKLTLPRGDTPLNLSLRKNEIHTCESFVQSEDLRNETLEPYDDWETTVSANSDTSPVSDDNTCIKRKEFIPSR</sequence>
<dbReference type="EMBL" id="JAIWYP010000005">
    <property type="protein sequence ID" value="KAH3817730.1"/>
    <property type="molecule type" value="Genomic_DNA"/>
</dbReference>
<dbReference type="AlphaFoldDB" id="A0A9D4JMN8"/>
<name>A0A9D4JMN8_DREPO</name>
<reference evidence="1" key="2">
    <citation type="submission" date="2020-11" db="EMBL/GenBank/DDBJ databases">
        <authorList>
            <person name="McCartney M.A."/>
            <person name="Auch B."/>
            <person name="Kono T."/>
            <person name="Mallez S."/>
            <person name="Becker A."/>
            <person name="Gohl D.M."/>
            <person name="Silverstein K.A.T."/>
            <person name="Koren S."/>
            <person name="Bechman K.B."/>
            <person name="Herman A."/>
            <person name="Abrahante J.E."/>
            <person name="Garbe J."/>
        </authorList>
    </citation>
    <scope>NUCLEOTIDE SEQUENCE</scope>
    <source>
        <strain evidence="1">Duluth1</strain>
        <tissue evidence="1">Whole animal</tissue>
    </source>
</reference>